<reference evidence="2 3" key="1">
    <citation type="journal article" date="2010" name="Genome Biol. Evol.">
        <title>The sequence of a 1.8-mb bacterial linear plasmid reveals a rich evolutionary reservoir of secondary metabolic pathways.</title>
        <authorList>
            <person name="Medema M.H."/>
            <person name="Trefzer A."/>
            <person name="Kovalchuk A."/>
            <person name="van den Berg M."/>
            <person name="Mueller U."/>
            <person name="Heijne W."/>
            <person name="Wu L."/>
            <person name="Alam M.T."/>
            <person name="Ronning C.M."/>
            <person name="Nierman W.C."/>
            <person name="Bovenberg R.A.L."/>
            <person name="Breitling R."/>
            <person name="Takano E."/>
        </authorList>
    </citation>
    <scope>NUCLEOTIDE SEQUENCE [LARGE SCALE GENOMIC DNA]</scope>
    <source>
        <strain evidence="3">ATCC 27064 / DSM 738 / JCM 4710 / NBRC 13307 / NCIMB 12785 / NRRL 3585 / VKM Ac-602</strain>
        <plasmid evidence="2">pSCL4</plasmid>
    </source>
</reference>
<protein>
    <recommendedName>
        <fullName evidence="4">Secreted protein</fullName>
    </recommendedName>
</protein>
<dbReference type="Proteomes" id="UP000002357">
    <property type="component" value="Plasmid pSCL4"/>
</dbReference>
<geneLocation type="plasmid" evidence="2 3">
    <name>pSCL4</name>
</geneLocation>
<dbReference type="AlphaFoldDB" id="B5GYS0"/>
<evidence type="ECO:0000313" key="3">
    <source>
        <dbReference type="Proteomes" id="UP000002357"/>
    </source>
</evidence>
<dbReference type="OrthoDB" id="4333183at2"/>
<sequence length="93" mass="9496">MSLRRMFAGAAVAAAVASAGLMAAPAAQAAAAPTVTAAPAPAVGPTAWIPWGWYSSLGACAHAGQWAVMNAGASYYLCPQVAPDRWDLILWRP</sequence>
<dbReference type="EMBL" id="CM000914">
    <property type="protein sequence ID" value="EFG04714.2"/>
    <property type="molecule type" value="Genomic_DNA"/>
</dbReference>
<dbReference type="InterPro" id="IPR006311">
    <property type="entry name" value="TAT_signal"/>
</dbReference>
<organism evidence="2 3">
    <name type="scientific">Streptomyces clavuligerus</name>
    <dbReference type="NCBI Taxonomy" id="1901"/>
    <lineage>
        <taxon>Bacteria</taxon>
        <taxon>Bacillati</taxon>
        <taxon>Actinomycetota</taxon>
        <taxon>Actinomycetes</taxon>
        <taxon>Kitasatosporales</taxon>
        <taxon>Streptomycetaceae</taxon>
        <taxon>Streptomyces</taxon>
    </lineage>
</organism>
<name>B5GYS0_STRCL</name>
<proteinExistence type="predicted"/>
<keyword evidence="1" id="KW-0732">Signal</keyword>
<dbReference type="RefSeq" id="WP_003957086.1">
    <property type="nucleotide sequence ID" value="NZ_CM000914.1"/>
</dbReference>
<keyword evidence="2" id="KW-0614">Plasmid</keyword>
<dbReference type="eggNOG" id="ENOG50300CU">
    <property type="taxonomic scope" value="Bacteria"/>
</dbReference>
<dbReference type="GeneID" id="93734303"/>
<gene>
    <name evidence="2" type="ORF">SCLAV_p1228</name>
</gene>
<dbReference type="KEGG" id="sclf:BB341_30205"/>
<dbReference type="PROSITE" id="PS51318">
    <property type="entry name" value="TAT"/>
    <property type="match status" value="1"/>
</dbReference>
<keyword evidence="3" id="KW-1185">Reference proteome</keyword>
<evidence type="ECO:0000256" key="1">
    <source>
        <dbReference type="SAM" id="SignalP"/>
    </source>
</evidence>
<evidence type="ECO:0000313" key="2">
    <source>
        <dbReference type="EMBL" id="EFG04714.2"/>
    </source>
</evidence>
<feature type="chain" id="PRO_5010825042" description="Secreted protein" evidence="1">
    <location>
        <begin position="30"/>
        <end position="93"/>
    </location>
</feature>
<feature type="signal peptide" evidence="1">
    <location>
        <begin position="1"/>
        <end position="29"/>
    </location>
</feature>
<evidence type="ECO:0008006" key="4">
    <source>
        <dbReference type="Google" id="ProtNLM"/>
    </source>
</evidence>
<accession>B5GYS0</accession>